<evidence type="ECO:0008006" key="3">
    <source>
        <dbReference type="Google" id="ProtNLM"/>
    </source>
</evidence>
<dbReference type="EMBL" id="VDMB01000004">
    <property type="protein sequence ID" value="TYT75396.1"/>
    <property type="molecule type" value="Genomic_DNA"/>
</dbReference>
<evidence type="ECO:0000313" key="1">
    <source>
        <dbReference type="EMBL" id="TYT75396.1"/>
    </source>
</evidence>
<gene>
    <name evidence="1" type="ORF">FIM25_04750</name>
</gene>
<name>A0A5Q4VEN3_9BACT</name>
<dbReference type="AlphaFoldDB" id="A0A5Q4VEN3"/>
<keyword evidence="2" id="KW-1185">Reference proteome</keyword>
<organism evidence="1 2">
    <name type="scientific">Desulfobotulus mexicanus</name>
    <dbReference type="NCBI Taxonomy" id="2586642"/>
    <lineage>
        <taxon>Bacteria</taxon>
        <taxon>Pseudomonadati</taxon>
        <taxon>Thermodesulfobacteriota</taxon>
        <taxon>Desulfobacteria</taxon>
        <taxon>Desulfobacterales</taxon>
        <taxon>Desulfobacteraceae</taxon>
        <taxon>Desulfobotulus</taxon>
    </lineage>
</organism>
<reference evidence="1 2" key="1">
    <citation type="submission" date="2019-06" db="EMBL/GenBank/DDBJ databases">
        <title>Desulfobotulus mexicanus sp. nov., a novel sulfate-reducing bacterium isolated from the sediment of an alkaline crater lake in Mexico.</title>
        <authorList>
            <person name="Hirschler-Rea A."/>
        </authorList>
    </citation>
    <scope>NUCLEOTIDE SEQUENCE [LARGE SCALE GENOMIC DNA]</scope>
    <source>
        <strain evidence="1 2">PAR22N</strain>
    </source>
</reference>
<evidence type="ECO:0000313" key="2">
    <source>
        <dbReference type="Proteomes" id="UP000321899"/>
    </source>
</evidence>
<sequence>MKLFSEILSIDDVEGVVLLSSKGELISWVFSSDIRSKMEKKDWSSLLSNPEELRKIVQSFEGMQELEFFYTDKKIMVRNISPNFMLIVMGRNASTDMVRLVSDTLTPHLRKAKKGKKALGFLKAFDF</sequence>
<dbReference type="Gene3D" id="3.30.450.30">
    <property type="entry name" value="Dynein light chain 2a, cytoplasmic"/>
    <property type="match status" value="1"/>
</dbReference>
<proteinExistence type="predicted"/>
<protein>
    <recommendedName>
        <fullName evidence="3">Roadblock/LC7 domain-containing protein</fullName>
    </recommendedName>
</protein>
<dbReference type="OrthoDB" id="9841849at2"/>
<comment type="caution">
    <text evidence="1">The sequence shown here is derived from an EMBL/GenBank/DDBJ whole genome shotgun (WGS) entry which is preliminary data.</text>
</comment>
<dbReference type="RefSeq" id="WP_139446848.1">
    <property type="nucleotide sequence ID" value="NZ_VDMB01000004.1"/>
</dbReference>
<dbReference type="Proteomes" id="UP000321899">
    <property type="component" value="Unassembled WGS sequence"/>
</dbReference>
<dbReference type="SUPFAM" id="SSF103196">
    <property type="entry name" value="Roadblock/LC7 domain"/>
    <property type="match status" value="1"/>
</dbReference>
<accession>A0A5Q4VEN3</accession>